<dbReference type="Gene3D" id="2.60.40.2850">
    <property type="match status" value="1"/>
</dbReference>
<feature type="chain" id="PRO_5046581832" evidence="1">
    <location>
        <begin position="27"/>
        <end position="99"/>
    </location>
</feature>
<comment type="caution">
    <text evidence="2">The sequence shown here is derived from an EMBL/GenBank/DDBJ whole genome shotgun (WGS) entry which is preliminary data.</text>
</comment>
<dbReference type="EMBL" id="JAGGLP010000022">
    <property type="protein sequence ID" value="MBP2054507.1"/>
    <property type="molecule type" value="Genomic_DNA"/>
</dbReference>
<evidence type="ECO:0000256" key="1">
    <source>
        <dbReference type="SAM" id="SignalP"/>
    </source>
</evidence>
<gene>
    <name evidence="2" type="ORF">J2Z21_007516</name>
</gene>
<proteinExistence type="predicted"/>
<organism evidence="2 3">
    <name type="scientific">Streptomyces griseochromogenes</name>
    <dbReference type="NCBI Taxonomy" id="68214"/>
    <lineage>
        <taxon>Bacteria</taxon>
        <taxon>Bacillati</taxon>
        <taxon>Actinomycetota</taxon>
        <taxon>Actinomycetes</taxon>
        <taxon>Kitasatosporales</taxon>
        <taxon>Streptomycetaceae</taxon>
        <taxon>Streptomyces</taxon>
    </lineage>
</organism>
<evidence type="ECO:0000313" key="2">
    <source>
        <dbReference type="EMBL" id="MBP2054507.1"/>
    </source>
</evidence>
<keyword evidence="3" id="KW-1185">Reference proteome</keyword>
<protein>
    <submittedName>
        <fullName evidence="2">Lactococcin 972 family bacteriocin</fullName>
    </submittedName>
</protein>
<sequence>MSMRNGVKAALATGAIIMAAATPALADTVSVGGGTWSHDMGANTLWSNYKHPYVQHSSSVHGKYWSFSGCTAKGQWSLASADKDHILPNENKAYWSKDC</sequence>
<keyword evidence="1" id="KW-0732">Signal</keyword>
<dbReference type="NCBIfam" id="TIGR01653">
    <property type="entry name" value="lactococcin_972"/>
    <property type="match status" value="1"/>
</dbReference>
<name>A0ABS4M4B3_9ACTN</name>
<accession>A0ABS4M4B3</accession>
<feature type="signal peptide" evidence="1">
    <location>
        <begin position="1"/>
        <end position="26"/>
    </location>
</feature>
<dbReference type="InterPro" id="IPR006540">
    <property type="entry name" value="Lactococcin_972"/>
</dbReference>
<evidence type="ECO:0000313" key="3">
    <source>
        <dbReference type="Proteomes" id="UP001519309"/>
    </source>
</evidence>
<dbReference type="Pfam" id="PF09683">
    <property type="entry name" value="Lactococcin_972"/>
    <property type="match status" value="1"/>
</dbReference>
<reference evidence="2 3" key="1">
    <citation type="submission" date="2021-03" db="EMBL/GenBank/DDBJ databases">
        <title>Genomic Encyclopedia of Type Strains, Phase IV (KMG-IV): sequencing the most valuable type-strain genomes for metagenomic binning, comparative biology and taxonomic classification.</title>
        <authorList>
            <person name="Goeker M."/>
        </authorList>
    </citation>
    <scope>NUCLEOTIDE SEQUENCE [LARGE SCALE GENOMIC DNA]</scope>
    <source>
        <strain evidence="2 3">DSM 40499</strain>
    </source>
</reference>
<dbReference type="Proteomes" id="UP001519309">
    <property type="component" value="Unassembled WGS sequence"/>
</dbReference>